<proteinExistence type="predicted"/>
<keyword evidence="1" id="KW-0346">Stress response</keyword>
<comment type="caution">
    <text evidence="1">The sequence shown here is derived from an EMBL/GenBank/DDBJ whole genome shotgun (WGS) entry which is preliminary data.</text>
</comment>
<organism evidence="1 2">
    <name type="scientific">Marinicella litoralis</name>
    <dbReference type="NCBI Taxonomy" id="644220"/>
    <lineage>
        <taxon>Bacteria</taxon>
        <taxon>Pseudomonadati</taxon>
        <taxon>Pseudomonadota</taxon>
        <taxon>Gammaproteobacteria</taxon>
        <taxon>Lysobacterales</taxon>
        <taxon>Marinicellaceae</taxon>
        <taxon>Marinicella</taxon>
    </lineage>
</organism>
<keyword evidence="2" id="KW-1185">Reference proteome</keyword>
<dbReference type="OrthoDB" id="1494789at2"/>
<dbReference type="RefSeq" id="WP_099020248.1">
    <property type="nucleotide sequence ID" value="NZ_NIHB01000007.1"/>
</dbReference>
<dbReference type="Gene3D" id="1.10.1660.10">
    <property type="match status" value="1"/>
</dbReference>
<dbReference type="Pfam" id="PF13591">
    <property type="entry name" value="MerR_2"/>
    <property type="match status" value="1"/>
</dbReference>
<evidence type="ECO:0000313" key="2">
    <source>
        <dbReference type="Proteomes" id="UP000295724"/>
    </source>
</evidence>
<sequence>MRDSSYIKIDILCRHYQIEPTLFQHLDEMGLIQTFEHESKWCVDEGQVSRIDKILRLYCDLNINPEGIDVILNLLKRIDELECRLTEISNRLALHE</sequence>
<reference evidence="1 2" key="1">
    <citation type="submission" date="2019-03" db="EMBL/GenBank/DDBJ databases">
        <title>Genomic Encyclopedia of Type Strains, Phase IV (KMG-IV): sequencing the most valuable type-strain genomes for metagenomic binning, comparative biology and taxonomic classification.</title>
        <authorList>
            <person name="Goeker M."/>
        </authorList>
    </citation>
    <scope>NUCLEOTIDE SEQUENCE [LARGE SCALE GENOMIC DNA]</scope>
    <source>
        <strain evidence="1 2">DSM 25488</strain>
    </source>
</reference>
<name>A0A4R6XPU1_9GAMM</name>
<evidence type="ECO:0000313" key="1">
    <source>
        <dbReference type="EMBL" id="TDR19353.1"/>
    </source>
</evidence>
<protein>
    <submittedName>
        <fullName evidence="1">MerR family transcriptional regulator/heat shock protein HspR</fullName>
    </submittedName>
</protein>
<dbReference type="EMBL" id="SNZB01000004">
    <property type="protein sequence ID" value="TDR19353.1"/>
    <property type="molecule type" value="Genomic_DNA"/>
</dbReference>
<dbReference type="Proteomes" id="UP000295724">
    <property type="component" value="Unassembled WGS sequence"/>
</dbReference>
<gene>
    <name evidence="1" type="ORF">C8D91_1902</name>
</gene>
<accession>A0A4R6XPU1</accession>
<dbReference type="AlphaFoldDB" id="A0A4R6XPU1"/>